<dbReference type="InterPro" id="IPR056798">
    <property type="entry name" value="ADH_Fe_C"/>
</dbReference>
<protein>
    <submittedName>
        <fullName evidence="4">Alcohol dehydrogenase, class IV</fullName>
    </submittedName>
</protein>
<dbReference type="AlphaFoldDB" id="A0A0S7BU45"/>
<keyword evidence="5" id="KW-1185">Reference proteome</keyword>
<dbReference type="RefSeq" id="WP_062283006.1">
    <property type="nucleotide sequence ID" value="NZ_DF968181.1"/>
</dbReference>
<dbReference type="GO" id="GO:0046872">
    <property type="term" value="F:metal ion binding"/>
    <property type="evidence" value="ECO:0007669"/>
    <property type="project" value="InterPro"/>
</dbReference>
<dbReference type="CDD" id="cd08185">
    <property type="entry name" value="Fe-ADH-like"/>
    <property type="match status" value="1"/>
</dbReference>
<feature type="domain" description="Fe-containing alcohol dehydrogenase-like C-terminal" evidence="3">
    <location>
        <begin position="190"/>
        <end position="360"/>
    </location>
</feature>
<keyword evidence="1" id="KW-0560">Oxidoreductase</keyword>
<dbReference type="InterPro" id="IPR039697">
    <property type="entry name" value="Alcohol_dehydrogenase_Fe"/>
</dbReference>
<dbReference type="OrthoDB" id="9815791at2"/>
<evidence type="ECO:0000259" key="2">
    <source>
        <dbReference type="Pfam" id="PF00465"/>
    </source>
</evidence>
<proteinExistence type="predicted"/>
<dbReference type="Gene3D" id="1.20.1090.10">
    <property type="entry name" value="Dehydroquinate synthase-like - alpha domain"/>
    <property type="match status" value="1"/>
</dbReference>
<dbReference type="InterPro" id="IPR001670">
    <property type="entry name" value="ADH_Fe/GldA"/>
</dbReference>
<dbReference type="Pfam" id="PF25137">
    <property type="entry name" value="ADH_Fe_C"/>
    <property type="match status" value="1"/>
</dbReference>
<reference evidence="4" key="1">
    <citation type="journal article" date="2015" name="Genome Announc.">
        <title>Draft Genome Sequence of Anaerolineae Strain TC1, a Novel Isolate from a Methanogenic Wastewater Treatment System.</title>
        <authorList>
            <person name="Matsuura N."/>
            <person name="Tourlousse D.M."/>
            <person name="Sun L."/>
            <person name="Toyonaga M."/>
            <person name="Kuroda K."/>
            <person name="Ohashi A."/>
            <person name="Cruz R."/>
            <person name="Yamaguchi T."/>
            <person name="Sekiguchi Y."/>
        </authorList>
    </citation>
    <scope>NUCLEOTIDE SEQUENCE [LARGE SCALE GENOMIC DNA]</scope>
    <source>
        <strain evidence="4">TC1</strain>
    </source>
</reference>
<dbReference type="Proteomes" id="UP000053370">
    <property type="component" value="Unassembled WGS sequence"/>
</dbReference>
<dbReference type="FunFam" id="3.40.50.1970:FF:000003">
    <property type="entry name" value="Alcohol dehydrogenase, iron-containing"/>
    <property type="match status" value="1"/>
</dbReference>
<feature type="domain" description="Alcohol dehydrogenase iron-type/glycerol dehydrogenase GldA" evidence="2">
    <location>
        <begin position="9"/>
        <end position="179"/>
    </location>
</feature>
<accession>A0A0S7BU45</accession>
<evidence type="ECO:0000313" key="5">
    <source>
        <dbReference type="Proteomes" id="UP000053370"/>
    </source>
</evidence>
<dbReference type="SUPFAM" id="SSF56796">
    <property type="entry name" value="Dehydroquinate synthase-like"/>
    <property type="match status" value="1"/>
</dbReference>
<organism evidence="4">
    <name type="scientific">Flexilinea flocculi</name>
    <dbReference type="NCBI Taxonomy" id="1678840"/>
    <lineage>
        <taxon>Bacteria</taxon>
        <taxon>Bacillati</taxon>
        <taxon>Chloroflexota</taxon>
        <taxon>Anaerolineae</taxon>
        <taxon>Anaerolineales</taxon>
        <taxon>Anaerolineaceae</taxon>
        <taxon>Flexilinea</taxon>
    </lineage>
</organism>
<dbReference type="PANTHER" id="PTHR11496">
    <property type="entry name" value="ALCOHOL DEHYDROGENASE"/>
    <property type="match status" value="1"/>
</dbReference>
<dbReference type="STRING" id="1678840.ATC1_131546"/>
<evidence type="ECO:0000259" key="3">
    <source>
        <dbReference type="Pfam" id="PF25137"/>
    </source>
</evidence>
<evidence type="ECO:0000313" key="4">
    <source>
        <dbReference type="EMBL" id="GAP41554.1"/>
    </source>
</evidence>
<dbReference type="Gene3D" id="3.40.50.1970">
    <property type="match status" value="1"/>
</dbReference>
<name>A0A0S7BU45_9CHLR</name>
<dbReference type="Pfam" id="PF00465">
    <property type="entry name" value="Fe-ADH"/>
    <property type="match status" value="1"/>
</dbReference>
<sequence>MDSFSFQIPTQIHVGRGKIQDLRNVKLPGKKPVIVTSGTSIKKFGYLDTLRIILSELQIESVIFDSVVQNPTKRNVEEIVEVFRENQCDFLIGFGGGSSIDAAKAAAAMLTNEGDLWDYVQIGTGKRKAFVHDPIPLIAIPTTAGTGTEGNATAVITNEATGEKVGIGCCFPRISLVDPELTINISPKYTAFQGFDALFHCMEAFIAKKAIPISNPLALDGVKIIFNNLATAVNHGENMDARSNMAWGATLGGMVICLSSCTTAHNIEHSLSGIKPAVVHGAGLIIISSAFHRLGAKRIPEKYAALADAIGISMPNQTIQEKAHAFLDAFEQLKFDCGVGKLCLRDYGFLESDFDEIIEKSHVIAGGAFSRDLYEITDSDLRTMLLESF</sequence>
<dbReference type="EMBL" id="DF968181">
    <property type="protein sequence ID" value="GAP41554.1"/>
    <property type="molecule type" value="Genomic_DNA"/>
</dbReference>
<dbReference type="GO" id="GO:0004022">
    <property type="term" value="F:alcohol dehydrogenase (NAD+) activity"/>
    <property type="evidence" value="ECO:0007669"/>
    <property type="project" value="TreeGrafter"/>
</dbReference>
<gene>
    <name evidence="4" type="ORF">ATC1_131546</name>
</gene>
<evidence type="ECO:0000256" key="1">
    <source>
        <dbReference type="ARBA" id="ARBA00023002"/>
    </source>
</evidence>
<dbReference type="PANTHER" id="PTHR11496:SF104">
    <property type="entry name" value="3-DEOXY-ALPHA-D-MANNO-OCTULOSONATE 8-OXIDASE"/>
    <property type="match status" value="1"/>
</dbReference>